<feature type="signal peptide" evidence="2">
    <location>
        <begin position="1"/>
        <end position="25"/>
    </location>
</feature>
<name>A0AAV2VZB8_9VIBR</name>
<evidence type="ECO:0000313" key="3">
    <source>
        <dbReference type="EMBL" id="CCO49720.1"/>
    </source>
</evidence>
<dbReference type="PANTHER" id="PTHR33376">
    <property type="match status" value="1"/>
</dbReference>
<dbReference type="GO" id="GO:0030246">
    <property type="term" value="F:carbohydrate binding"/>
    <property type="evidence" value="ECO:0007669"/>
    <property type="project" value="TreeGrafter"/>
</dbReference>
<dbReference type="EMBL" id="CAOF01000184">
    <property type="protein sequence ID" value="CCO49720.1"/>
    <property type="molecule type" value="Genomic_DNA"/>
</dbReference>
<dbReference type="Pfam" id="PF03480">
    <property type="entry name" value="DctP"/>
    <property type="match status" value="1"/>
</dbReference>
<dbReference type="Proteomes" id="UP000018211">
    <property type="component" value="Unassembled WGS sequence"/>
</dbReference>
<dbReference type="GO" id="GO:0030288">
    <property type="term" value="C:outer membrane-bounded periplasmic space"/>
    <property type="evidence" value="ECO:0007669"/>
    <property type="project" value="InterPro"/>
</dbReference>
<organism evidence="3 4">
    <name type="scientific">Vibrio nigripulchritudo SOn1</name>
    <dbReference type="NCBI Taxonomy" id="1238450"/>
    <lineage>
        <taxon>Bacteria</taxon>
        <taxon>Pseudomonadati</taxon>
        <taxon>Pseudomonadota</taxon>
        <taxon>Gammaproteobacteria</taxon>
        <taxon>Vibrionales</taxon>
        <taxon>Vibrionaceae</taxon>
        <taxon>Vibrio</taxon>
    </lineage>
</organism>
<dbReference type="InterPro" id="IPR038404">
    <property type="entry name" value="TRAP_DctP_sf"/>
</dbReference>
<accession>A0AAV2VZB8</accession>
<dbReference type="NCBIfam" id="NF037995">
    <property type="entry name" value="TRAP_S1"/>
    <property type="match status" value="1"/>
</dbReference>
<dbReference type="PIRSF" id="PIRSF006470">
    <property type="entry name" value="DctB"/>
    <property type="match status" value="1"/>
</dbReference>
<dbReference type="AlphaFoldDB" id="A0AAV2VZB8"/>
<proteinExistence type="predicted"/>
<evidence type="ECO:0000256" key="2">
    <source>
        <dbReference type="SAM" id="SignalP"/>
    </source>
</evidence>
<protein>
    <submittedName>
        <fullName evidence="3">TRAP dicarboxylate transporter, DctP subunit</fullName>
    </submittedName>
</protein>
<gene>
    <name evidence="3" type="ORF">VIBNISOn1_880007</name>
</gene>
<dbReference type="Gene3D" id="3.40.190.170">
    <property type="entry name" value="Bacterial extracellular solute-binding protein, family 7"/>
    <property type="match status" value="1"/>
</dbReference>
<dbReference type="NCBIfam" id="TIGR00787">
    <property type="entry name" value="dctP"/>
    <property type="match status" value="1"/>
</dbReference>
<dbReference type="PANTHER" id="PTHR33376:SF2">
    <property type="entry name" value="DICARBOXYLATE-BINDING PERIPLASMIC PROTEIN"/>
    <property type="match status" value="1"/>
</dbReference>
<sequence>MNTMKKSVTYAAILGAVFTAPLAVGKTINIAFTQTLDSQHGEAAKTFKAELEAASNNGFKVDLKPAGALGGEREVIESLQLGIIEMTISSTGPLGNFDKSVYLFDFPYVFESYDHAHKVLDSHVGKDVLNGLTNHQIKGLSWGENGFRQITYNGKPILKPEDLSGRKIRTMENQVHIATFRALGASPVPMSWTEVFTALQQGTIDGQENPINLAVTSKLYEVQKEASLTHDLYSPAIIAMSQSYWDNLSEQEQQWVQEAADKAAVAMRNARERLENEAFDILKDKGMTIHNVDIQPFIAATESVRNELANKMGFTEQLAEIKAMK</sequence>
<evidence type="ECO:0000256" key="1">
    <source>
        <dbReference type="ARBA" id="ARBA00022729"/>
    </source>
</evidence>
<reference evidence="3 4" key="1">
    <citation type="journal article" date="2013" name="ISME J.">
        <title>Comparative genomics of pathogenic lineages of Vibrio nigripulchritudo identifies virulence-associated traits.</title>
        <authorList>
            <person name="Goudenege D."/>
            <person name="Labreuche Y."/>
            <person name="Krin E."/>
            <person name="Ansquer D."/>
            <person name="Mangenot S."/>
            <person name="Calteau A."/>
            <person name="Medigue C."/>
            <person name="Mazel D."/>
            <person name="Polz M.F."/>
            <person name="Le Roux F."/>
        </authorList>
    </citation>
    <scope>NUCLEOTIDE SEQUENCE [LARGE SCALE GENOMIC DNA]</scope>
    <source>
        <strain evidence="3 4">SOn1</strain>
    </source>
</reference>
<dbReference type="InterPro" id="IPR004682">
    <property type="entry name" value="TRAP_DctP"/>
</dbReference>
<dbReference type="GO" id="GO:0055085">
    <property type="term" value="P:transmembrane transport"/>
    <property type="evidence" value="ECO:0007669"/>
    <property type="project" value="InterPro"/>
</dbReference>
<evidence type="ECO:0000313" key="4">
    <source>
        <dbReference type="Proteomes" id="UP000018211"/>
    </source>
</evidence>
<keyword evidence="1 2" id="KW-0732">Signal</keyword>
<dbReference type="InterPro" id="IPR018389">
    <property type="entry name" value="DctP_fam"/>
</dbReference>
<feature type="chain" id="PRO_5043819639" evidence="2">
    <location>
        <begin position="26"/>
        <end position="325"/>
    </location>
</feature>
<dbReference type="RefSeq" id="WP_022613756.1">
    <property type="nucleotide sequence ID" value="NZ_LK391965.1"/>
</dbReference>
<comment type="caution">
    <text evidence="3">The sequence shown here is derived from an EMBL/GenBank/DDBJ whole genome shotgun (WGS) entry which is preliminary data.</text>
</comment>